<dbReference type="RefSeq" id="WP_092786987.1">
    <property type="nucleotide sequence ID" value="NZ_FNAP01000010.1"/>
</dbReference>
<dbReference type="AlphaFoldDB" id="A0A1G7EWM8"/>
<proteinExistence type="predicted"/>
<reference evidence="2 3" key="1">
    <citation type="submission" date="2016-10" db="EMBL/GenBank/DDBJ databases">
        <authorList>
            <person name="de Groot N.N."/>
        </authorList>
    </citation>
    <scope>NUCLEOTIDE SEQUENCE [LARGE SCALE GENOMIC DNA]</scope>
    <source>
        <strain evidence="2 3">ATCC 700224</strain>
    </source>
</reference>
<organism evidence="2 3">
    <name type="scientific">Rhodospira trueperi</name>
    <dbReference type="NCBI Taxonomy" id="69960"/>
    <lineage>
        <taxon>Bacteria</taxon>
        <taxon>Pseudomonadati</taxon>
        <taxon>Pseudomonadota</taxon>
        <taxon>Alphaproteobacteria</taxon>
        <taxon>Rhodospirillales</taxon>
        <taxon>Rhodospirillaceae</taxon>
        <taxon>Rhodospira</taxon>
    </lineage>
</organism>
<dbReference type="OrthoDB" id="7360359at2"/>
<accession>A0A1G7EWM8</accession>
<keyword evidence="3" id="KW-1185">Reference proteome</keyword>
<feature type="region of interest" description="Disordered" evidence="1">
    <location>
        <begin position="49"/>
        <end position="69"/>
    </location>
</feature>
<evidence type="ECO:0000313" key="3">
    <source>
        <dbReference type="Proteomes" id="UP000199412"/>
    </source>
</evidence>
<evidence type="ECO:0000256" key="1">
    <source>
        <dbReference type="SAM" id="MobiDB-lite"/>
    </source>
</evidence>
<sequence length="109" mass="11786">MTMRIVDSAMIDGSSARSARALARPTAWTTEDPRARAAAAHARVALKTARSAGRAMKRHDTETFGGTAEPAVTNVLNDPLIHSMMHRDGVPLESLQALIRDARARLRAL</sequence>
<name>A0A1G7EWM8_9PROT</name>
<dbReference type="STRING" id="69960.SAMN05421720_11010"/>
<dbReference type="EMBL" id="FNAP01000010">
    <property type="protein sequence ID" value="SDE68042.1"/>
    <property type="molecule type" value="Genomic_DNA"/>
</dbReference>
<dbReference type="Proteomes" id="UP000199412">
    <property type="component" value="Unassembled WGS sequence"/>
</dbReference>
<evidence type="ECO:0000313" key="2">
    <source>
        <dbReference type="EMBL" id="SDE68042.1"/>
    </source>
</evidence>
<protein>
    <submittedName>
        <fullName evidence="2">Uncharacterized protein</fullName>
    </submittedName>
</protein>
<gene>
    <name evidence="2" type="ORF">SAMN05421720_11010</name>
</gene>